<comment type="caution">
    <text evidence="1">The sequence shown here is derived from an EMBL/GenBank/DDBJ whole genome shotgun (WGS) entry which is preliminary data.</text>
</comment>
<keyword evidence="2" id="KW-1185">Reference proteome</keyword>
<reference evidence="1 2" key="1">
    <citation type="journal article" date="2013" name="Int. J. Syst. Evol. Microbiol.">
        <title>Marinoscillum luteum sp. nov., isolated from marine sediment.</title>
        <authorList>
            <person name="Cha I.T."/>
            <person name="Park S.J."/>
            <person name="Kim S.J."/>
            <person name="Kim J.G."/>
            <person name="Jung M.Y."/>
            <person name="Shin K.S."/>
            <person name="Kwon K.K."/>
            <person name="Yang S.H."/>
            <person name="Seo Y.S."/>
            <person name="Rhee S.K."/>
        </authorList>
    </citation>
    <scope>NUCLEOTIDE SEQUENCE [LARGE SCALE GENOMIC DNA]</scope>
    <source>
        <strain evidence="1 2">KCTC 23939</strain>
    </source>
</reference>
<sequence length="48" mass="5339">MSWLAVLRLKFQVLLQIVGNSSHDELFISIVDALGVDLAHAHKLSEHS</sequence>
<proteinExistence type="predicted"/>
<gene>
    <name evidence="1" type="ORF">ACHKAR_04980</name>
</gene>
<organism evidence="1 2">
    <name type="scientific">Marinoscillum luteum</name>
    <dbReference type="NCBI Taxonomy" id="861051"/>
    <lineage>
        <taxon>Bacteria</taxon>
        <taxon>Pseudomonadati</taxon>
        <taxon>Bacteroidota</taxon>
        <taxon>Cytophagia</taxon>
        <taxon>Cytophagales</taxon>
        <taxon>Reichenbachiellaceae</taxon>
        <taxon>Marinoscillum</taxon>
    </lineage>
</organism>
<accession>A0ABW7N5G1</accession>
<evidence type="ECO:0000313" key="2">
    <source>
        <dbReference type="Proteomes" id="UP001610063"/>
    </source>
</evidence>
<dbReference type="EMBL" id="JBIPKE010000013">
    <property type="protein sequence ID" value="MFH6982778.1"/>
    <property type="molecule type" value="Genomic_DNA"/>
</dbReference>
<evidence type="ECO:0000313" key="1">
    <source>
        <dbReference type="EMBL" id="MFH6982778.1"/>
    </source>
</evidence>
<dbReference type="Proteomes" id="UP001610063">
    <property type="component" value="Unassembled WGS sequence"/>
</dbReference>
<name>A0ABW7N5G1_9BACT</name>
<dbReference type="RefSeq" id="WP_395416422.1">
    <property type="nucleotide sequence ID" value="NZ_JBIPKE010000013.1"/>
</dbReference>
<protein>
    <submittedName>
        <fullName evidence="1">Uncharacterized protein</fullName>
    </submittedName>
</protein>